<evidence type="ECO:0000256" key="9">
    <source>
        <dbReference type="PIRSR" id="PIRSR601613-1"/>
    </source>
</evidence>
<dbReference type="PANTHER" id="PTHR43563:SF1">
    <property type="entry name" value="AMINE OXIDASE [FLAVIN-CONTAINING] B"/>
    <property type="match status" value="1"/>
</dbReference>
<dbReference type="EC" id="1.4.3.-" evidence="10"/>
<keyword evidence="4 10" id="KW-0560">Oxidoreductase</keyword>
<dbReference type="InterPro" id="IPR050703">
    <property type="entry name" value="Flavin_MAO"/>
</dbReference>
<evidence type="ECO:0000256" key="6">
    <source>
        <dbReference type="ARBA" id="ARBA00048448"/>
    </source>
</evidence>
<dbReference type="Pfam" id="PF01593">
    <property type="entry name" value="Amino_oxidase"/>
    <property type="match status" value="1"/>
</dbReference>
<accession>A0A814DHT2</accession>
<dbReference type="InterPro" id="IPR002937">
    <property type="entry name" value="Amino_oxidase"/>
</dbReference>
<evidence type="ECO:0000256" key="1">
    <source>
        <dbReference type="ARBA" id="ARBA00001974"/>
    </source>
</evidence>
<dbReference type="PRINTS" id="PR00757">
    <property type="entry name" value="AMINEOXDASEF"/>
</dbReference>
<dbReference type="GO" id="GO:0008131">
    <property type="term" value="F:primary methylamine oxidase activity"/>
    <property type="evidence" value="ECO:0007669"/>
    <property type="project" value="UniProtKB-ARBA"/>
</dbReference>
<sequence length="480" mass="54179">MTNHLNRTHDGFIQYSNDIHESGVMTPAAVVSTTAVTSTHFDVIIIGAGFSGLIAARELSLRHRTVLLIEARDRIGGRTFTTKLEDQQYEMGGGWVHWSQPHVWSEITRYGLSICETNGATADRISLLLENGSQLKVLSMTNLFPEICRAMDDYSNVDGVQGRTVLPIPHDPFAAREAVELYDKLSMQDRLDQISASFNNNQDMYDIMDAYLSMNSQGKLSEGGFLDHLRWWALGDFDTARLFDKTSRYKIREGTSALARAILNDCHDIKLLLSTPVRSIQRADDNQVTILTDNGQSFTARSALITVPLNALYKMNFSPPLKLEKQRAINERQCRGGTKFAIKLEKPIGNWCGFAPYPSPITQAFTDDEEGTIIIAFGVDDLLNIRDFNAVQYELRKWLPDIQIKYIIGHDWRKDSFAEGTWGWYRPGQITSNLSILQEYEPPLFFASSDTANGWRSFMDGALESGLSVVQHIERYLKND</sequence>
<evidence type="ECO:0000256" key="4">
    <source>
        <dbReference type="ARBA" id="ARBA00023002"/>
    </source>
</evidence>
<keyword evidence="13" id="KW-1185">Reference proteome</keyword>
<dbReference type="Gene3D" id="3.50.50.60">
    <property type="entry name" value="FAD/NAD(P)-binding domain"/>
    <property type="match status" value="1"/>
</dbReference>
<comment type="function">
    <text evidence="5">Catalyzes the oxidative deamination of primary and some secondary amines such as neurotransmitters, and exogenous amines including the tertiary amine, neurotoxin 1-methyl-4-phenyl-1,2,3,6-tetrahydropyridine (MPTP), with concomitant reduction of oxygen to hydrogen peroxide and participates in the metabolism of neuroactive and vasoactive amines in the central nervous system and peripheral tissues. Preferentially degrades benzylamine and phenylethylamine.</text>
</comment>
<protein>
    <recommendedName>
        <fullName evidence="10">Amine oxidase</fullName>
        <ecNumber evidence="10">1.4.3.-</ecNumber>
    </recommendedName>
</protein>
<evidence type="ECO:0000256" key="2">
    <source>
        <dbReference type="ARBA" id="ARBA00004362"/>
    </source>
</evidence>
<comment type="catalytic activity">
    <reaction evidence="6">
        <text>a secondary aliphatic amine + O2 + H2O = a primary amine + an aldehyde + H2O2</text>
        <dbReference type="Rhea" id="RHEA:26414"/>
        <dbReference type="ChEBI" id="CHEBI:15377"/>
        <dbReference type="ChEBI" id="CHEBI:15379"/>
        <dbReference type="ChEBI" id="CHEBI:16240"/>
        <dbReference type="ChEBI" id="CHEBI:17478"/>
        <dbReference type="ChEBI" id="CHEBI:58855"/>
        <dbReference type="ChEBI" id="CHEBI:65296"/>
        <dbReference type="EC" id="1.4.3.4"/>
    </reaction>
</comment>
<comment type="catalytic activity">
    <reaction evidence="7">
        <text>benzylamine + O2 + H2O = benzaldehyde + H2O2 + NH4(+)</text>
        <dbReference type="Rhea" id="RHEA:59424"/>
        <dbReference type="ChEBI" id="CHEBI:15377"/>
        <dbReference type="ChEBI" id="CHEBI:15379"/>
        <dbReference type="ChEBI" id="CHEBI:16240"/>
        <dbReference type="ChEBI" id="CHEBI:17169"/>
        <dbReference type="ChEBI" id="CHEBI:28938"/>
        <dbReference type="ChEBI" id="CHEBI:225238"/>
    </reaction>
    <physiologicalReaction direction="left-to-right" evidence="7">
        <dbReference type="Rhea" id="RHEA:59425"/>
    </physiologicalReaction>
</comment>
<evidence type="ECO:0000313" key="12">
    <source>
        <dbReference type="EMBL" id="CAF0953197.1"/>
    </source>
</evidence>
<dbReference type="AlphaFoldDB" id="A0A814DHT2"/>
<evidence type="ECO:0000256" key="7">
    <source>
        <dbReference type="ARBA" id="ARBA00049354"/>
    </source>
</evidence>
<dbReference type="Gene3D" id="3.90.660.10">
    <property type="match status" value="1"/>
</dbReference>
<dbReference type="SUPFAM" id="SSF51905">
    <property type="entry name" value="FAD/NAD(P)-binding domain"/>
    <property type="match status" value="1"/>
</dbReference>
<comment type="subcellular location">
    <subcellularLocation>
        <location evidence="2">Mitochondrion outer membrane</location>
        <topology evidence="2">Single-pass type IV membrane protein</topology>
        <orientation evidence="2">Cytoplasmic side</orientation>
    </subcellularLocation>
</comment>
<name>A0A814DHT2_ADIRI</name>
<reference evidence="12" key="1">
    <citation type="submission" date="2021-02" db="EMBL/GenBank/DDBJ databases">
        <authorList>
            <person name="Nowell W R."/>
        </authorList>
    </citation>
    <scope>NUCLEOTIDE SEQUENCE</scope>
</reference>
<organism evidence="12 13">
    <name type="scientific">Adineta ricciae</name>
    <name type="common">Rotifer</name>
    <dbReference type="NCBI Taxonomy" id="249248"/>
    <lineage>
        <taxon>Eukaryota</taxon>
        <taxon>Metazoa</taxon>
        <taxon>Spiralia</taxon>
        <taxon>Gnathifera</taxon>
        <taxon>Rotifera</taxon>
        <taxon>Eurotatoria</taxon>
        <taxon>Bdelloidea</taxon>
        <taxon>Adinetida</taxon>
        <taxon>Adinetidae</taxon>
        <taxon>Adineta</taxon>
    </lineage>
</organism>
<feature type="binding site" evidence="9">
    <location>
        <begin position="70"/>
        <end position="71"/>
    </location>
    <ligand>
        <name>FAD</name>
        <dbReference type="ChEBI" id="CHEBI:57692"/>
    </ligand>
</feature>
<dbReference type="InterPro" id="IPR001613">
    <property type="entry name" value="Flavin_amine_oxidase"/>
</dbReference>
<dbReference type="GO" id="GO:0097621">
    <property type="term" value="F:monoamine oxidase activity"/>
    <property type="evidence" value="ECO:0007669"/>
    <property type="project" value="UniProtKB-EC"/>
</dbReference>
<dbReference type="InterPro" id="IPR036188">
    <property type="entry name" value="FAD/NAD-bd_sf"/>
</dbReference>
<dbReference type="EMBL" id="CAJNOR010000580">
    <property type="protein sequence ID" value="CAF0953197.1"/>
    <property type="molecule type" value="Genomic_DNA"/>
</dbReference>
<evidence type="ECO:0000256" key="3">
    <source>
        <dbReference type="ARBA" id="ARBA00005995"/>
    </source>
</evidence>
<dbReference type="Proteomes" id="UP000663828">
    <property type="component" value="Unassembled WGS sequence"/>
</dbReference>
<gene>
    <name evidence="12" type="ORF">XAT740_LOCUS10780</name>
</gene>
<feature type="domain" description="Amine oxidase" evidence="11">
    <location>
        <begin position="50"/>
        <end position="473"/>
    </location>
</feature>
<comment type="caution">
    <text evidence="12">The sequence shown here is derived from an EMBL/GenBank/DDBJ whole genome shotgun (WGS) entry which is preliminary data.</text>
</comment>
<evidence type="ECO:0000256" key="8">
    <source>
        <dbReference type="ARBA" id="ARBA00049430"/>
    </source>
</evidence>
<comment type="similarity">
    <text evidence="3 10">Belongs to the flavin monoamine oxidase family.</text>
</comment>
<dbReference type="Gene3D" id="1.10.405.10">
    <property type="entry name" value="Guanine Nucleotide Dissociation Inhibitor, domain 1"/>
    <property type="match status" value="1"/>
</dbReference>
<comment type="cofactor">
    <cofactor evidence="1 10">
        <name>FAD</name>
        <dbReference type="ChEBI" id="CHEBI:57692"/>
    </cofactor>
</comment>
<feature type="binding site" evidence="9">
    <location>
        <position position="51"/>
    </location>
    <ligand>
        <name>FAD</name>
        <dbReference type="ChEBI" id="CHEBI:57692"/>
    </ligand>
</feature>
<comment type="catalytic activity">
    <reaction evidence="8">
        <text>N-acetylputrescine + O2 + H2O = 4-acetamidobutanal + H2O2 + NH4(+)</text>
        <dbReference type="Rhea" id="RHEA:70283"/>
        <dbReference type="ChEBI" id="CHEBI:7386"/>
        <dbReference type="ChEBI" id="CHEBI:15377"/>
        <dbReference type="ChEBI" id="CHEBI:15379"/>
        <dbReference type="ChEBI" id="CHEBI:16240"/>
        <dbReference type="ChEBI" id="CHEBI:28938"/>
        <dbReference type="ChEBI" id="CHEBI:58263"/>
    </reaction>
    <physiologicalReaction direction="left-to-right" evidence="8">
        <dbReference type="Rhea" id="RHEA:70284"/>
    </physiologicalReaction>
</comment>
<keyword evidence="10" id="KW-0285">Flavoprotein</keyword>
<proteinExistence type="inferred from homology"/>
<evidence type="ECO:0000313" key="13">
    <source>
        <dbReference type="Proteomes" id="UP000663828"/>
    </source>
</evidence>
<keyword evidence="10" id="KW-0274">FAD</keyword>
<evidence type="ECO:0000256" key="5">
    <source>
        <dbReference type="ARBA" id="ARBA00045409"/>
    </source>
</evidence>
<feature type="binding site" evidence="9">
    <location>
        <position position="277"/>
    </location>
    <ligand>
        <name>FAD</name>
        <dbReference type="ChEBI" id="CHEBI:57692"/>
    </ligand>
</feature>
<dbReference type="GO" id="GO:0005741">
    <property type="term" value="C:mitochondrial outer membrane"/>
    <property type="evidence" value="ECO:0007669"/>
    <property type="project" value="UniProtKB-SubCell"/>
</dbReference>
<dbReference type="PANTHER" id="PTHR43563">
    <property type="entry name" value="AMINE OXIDASE"/>
    <property type="match status" value="1"/>
</dbReference>
<evidence type="ECO:0000259" key="11">
    <source>
        <dbReference type="Pfam" id="PF01593"/>
    </source>
</evidence>
<evidence type="ECO:0000256" key="10">
    <source>
        <dbReference type="RuleBase" id="RU362067"/>
    </source>
</evidence>